<evidence type="ECO:0000256" key="2">
    <source>
        <dbReference type="ARBA" id="ARBA00022692"/>
    </source>
</evidence>
<evidence type="ECO:0000313" key="9">
    <source>
        <dbReference type="Proteomes" id="UP001620339"/>
    </source>
</evidence>
<sequence>MRLLGSMSVNAPRYAIGMPAIVAVILRAPATVWFARIGLTLPYWWSGVDKLTHPQATLEEFHATGLPASWLLYALVLAVQLGGSVAIVCNRHAWLGAGALAIFTAFATCLAHGFWKLAGAARFAEMNVFMEHIALIAGLALAALFSYAGQRPAA</sequence>
<name>A0ABW8J4Z6_9GAMM</name>
<keyword evidence="3 5" id="KW-1133">Transmembrane helix</keyword>
<evidence type="ECO:0000313" key="8">
    <source>
        <dbReference type="EMBL" id="MFK2879774.1"/>
    </source>
</evidence>
<gene>
    <name evidence="6" type="ORF">ISP25_01545</name>
    <name evidence="7" type="ORF">ISP25_03905</name>
    <name evidence="8" type="ORF">ISP25_22165</name>
</gene>
<feature type="transmembrane region" description="Helical" evidence="5">
    <location>
        <begin position="127"/>
        <end position="148"/>
    </location>
</feature>
<dbReference type="EMBL" id="JADIKK010000008">
    <property type="protein sequence ID" value="MFK2876209.1"/>
    <property type="molecule type" value="Genomic_DNA"/>
</dbReference>
<comment type="subcellular location">
    <subcellularLocation>
        <location evidence="1">Membrane</location>
        <topology evidence="1">Multi-pass membrane protein</topology>
    </subcellularLocation>
</comment>
<feature type="transmembrane region" description="Helical" evidence="5">
    <location>
        <begin position="95"/>
        <end position="115"/>
    </location>
</feature>
<keyword evidence="4 5" id="KW-0472">Membrane</keyword>
<organism evidence="7 9">
    <name type="scientific">Rhodanobacter hydrolyticus</name>
    <dbReference type="NCBI Taxonomy" id="2250595"/>
    <lineage>
        <taxon>Bacteria</taxon>
        <taxon>Pseudomonadati</taxon>
        <taxon>Pseudomonadota</taxon>
        <taxon>Gammaproteobacteria</taxon>
        <taxon>Lysobacterales</taxon>
        <taxon>Rhodanobacteraceae</taxon>
        <taxon>Rhodanobacter</taxon>
    </lineage>
</organism>
<proteinExistence type="predicted"/>
<feature type="transmembrane region" description="Helical" evidence="5">
    <location>
        <begin position="21"/>
        <end position="45"/>
    </location>
</feature>
<evidence type="ECO:0000313" key="6">
    <source>
        <dbReference type="EMBL" id="MFK2875755.1"/>
    </source>
</evidence>
<keyword evidence="9" id="KW-1185">Reference proteome</keyword>
<accession>A0ABW8J4Z6</accession>
<evidence type="ECO:0000256" key="4">
    <source>
        <dbReference type="ARBA" id="ARBA00023136"/>
    </source>
</evidence>
<evidence type="ECO:0000256" key="3">
    <source>
        <dbReference type="ARBA" id="ARBA00022989"/>
    </source>
</evidence>
<dbReference type="Pfam" id="PF07681">
    <property type="entry name" value="DoxX"/>
    <property type="match status" value="1"/>
</dbReference>
<evidence type="ECO:0000256" key="1">
    <source>
        <dbReference type="ARBA" id="ARBA00004141"/>
    </source>
</evidence>
<comment type="caution">
    <text evidence="7">The sequence shown here is derived from an EMBL/GenBank/DDBJ whole genome shotgun (WGS) entry which is preliminary data.</text>
</comment>
<reference evidence="7 9" key="1">
    <citation type="submission" date="2020-10" db="EMBL/GenBank/DDBJ databases">
        <title>Phylogeny of dyella-like bacteria.</title>
        <authorList>
            <person name="Fu J."/>
        </authorList>
    </citation>
    <scope>NUCLEOTIDE SEQUENCE [LARGE SCALE GENOMIC DNA]</scope>
    <source>
        <strain evidence="7 9">KACC 19113</strain>
    </source>
</reference>
<dbReference type="InterPro" id="IPR032808">
    <property type="entry name" value="DoxX"/>
</dbReference>
<evidence type="ECO:0000256" key="5">
    <source>
        <dbReference type="SAM" id="Phobius"/>
    </source>
</evidence>
<keyword evidence="2 5" id="KW-0812">Transmembrane</keyword>
<dbReference type="EMBL" id="JADIKK010000008">
    <property type="protein sequence ID" value="MFK2879774.1"/>
    <property type="molecule type" value="Genomic_DNA"/>
</dbReference>
<evidence type="ECO:0000313" key="7">
    <source>
        <dbReference type="EMBL" id="MFK2876209.1"/>
    </source>
</evidence>
<dbReference type="RefSeq" id="WP_404611822.1">
    <property type="nucleotide sequence ID" value="NZ_JADIKK010000007.1"/>
</dbReference>
<feature type="transmembrane region" description="Helical" evidence="5">
    <location>
        <begin position="70"/>
        <end position="88"/>
    </location>
</feature>
<dbReference type="EMBL" id="JADIKK010000007">
    <property type="protein sequence ID" value="MFK2875755.1"/>
    <property type="molecule type" value="Genomic_DNA"/>
</dbReference>
<dbReference type="Proteomes" id="UP001620339">
    <property type="component" value="Unassembled WGS sequence"/>
</dbReference>
<protein>
    <submittedName>
        <fullName evidence="7">DoxX family protein</fullName>
    </submittedName>
</protein>